<keyword evidence="1" id="KW-0902">Two-component regulatory system</keyword>
<keyword evidence="7" id="KW-1185">Reference proteome</keyword>
<evidence type="ECO:0000313" key="6">
    <source>
        <dbReference type="EMBL" id="SDE29971.1"/>
    </source>
</evidence>
<sequence length="542" mass="56157">MTQSPGTGRARGQELLLESLAQFVNGVDEYRRDLEAERRALEDDGGDPGARLAAVRRASRTVHRLAGAAGSFGFAAVGRQASALELLLEGVLAANAAPSPAVLAQIDLMARRLTASAAGLTREQSSLLSGSASGDRGPGDLAGESRRHLVLVGAIGGSPWSAMAERLRGYGWRVDAVPDARAVEDAAMAGDGPAPGMVLVDLETVPDDAPVIGRLVSAEGPWAGVPWYWTEAQPSAQVRAGAVGAGCAGVMAKPVVAEALLDHHAAVREAARDDMPRVLILDPEPAVAGMLAHVLEGGGAVAEVAAGPDGLLRAATGNAEEGGVDAVIMVAREDGAGGVNIVDLAMAMRQDPVYDIPGLVLVVPTVDLDPVASVLARGGDVVAAAPFDPDLLAATVLGQAVRARGRRRRCQREGQGPVLVRKALERVLRRWLDRAERLQSPLVVAWVAPESSARGKAADATLVRLLRETLRSSDVFGRGPDNGLAVILPYLSEDKALSRLSVVSDGLARLEGGCRLDVGVAVAASGESVATLLQRARLYARG</sequence>
<feature type="domain" description="Response regulatory" evidence="4">
    <location>
        <begin position="277"/>
        <end position="400"/>
    </location>
</feature>
<evidence type="ECO:0000313" key="7">
    <source>
        <dbReference type="Proteomes" id="UP000199412"/>
    </source>
</evidence>
<feature type="domain" description="HPt" evidence="5">
    <location>
        <begin position="12"/>
        <end position="123"/>
    </location>
</feature>
<dbReference type="InterPro" id="IPR008207">
    <property type="entry name" value="Sig_transdc_His_kin_Hpt_dom"/>
</dbReference>
<dbReference type="PROSITE" id="PS50110">
    <property type="entry name" value="RESPONSE_REGULATORY"/>
    <property type="match status" value="1"/>
</dbReference>
<gene>
    <name evidence="6" type="ORF">SAMN05421720_105157</name>
</gene>
<proteinExistence type="predicted"/>
<dbReference type="PROSITE" id="PS50894">
    <property type="entry name" value="HPT"/>
    <property type="match status" value="1"/>
</dbReference>
<dbReference type="STRING" id="69960.SAMN05421720_105157"/>
<evidence type="ECO:0000256" key="1">
    <source>
        <dbReference type="ARBA" id="ARBA00023012"/>
    </source>
</evidence>
<dbReference type="Pfam" id="PF01627">
    <property type="entry name" value="Hpt"/>
    <property type="match status" value="1"/>
</dbReference>
<protein>
    <submittedName>
        <fullName evidence="6">Hpt domain-containing protein</fullName>
    </submittedName>
</protein>
<dbReference type="InterPro" id="IPR036641">
    <property type="entry name" value="HPT_dom_sf"/>
</dbReference>
<keyword evidence="2" id="KW-0597">Phosphoprotein</keyword>
<evidence type="ECO:0000259" key="4">
    <source>
        <dbReference type="PROSITE" id="PS50110"/>
    </source>
</evidence>
<dbReference type="OrthoDB" id="9812260at2"/>
<feature type="modified residue" description="Phosphohistidine" evidence="2">
    <location>
        <position position="63"/>
    </location>
</feature>
<evidence type="ECO:0000256" key="2">
    <source>
        <dbReference type="PROSITE-ProRule" id="PRU00110"/>
    </source>
</evidence>
<dbReference type="CDD" id="cd00088">
    <property type="entry name" value="HPT"/>
    <property type="match status" value="1"/>
</dbReference>
<dbReference type="Proteomes" id="UP000199412">
    <property type="component" value="Unassembled WGS sequence"/>
</dbReference>
<reference evidence="6 7" key="1">
    <citation type="submission" date="2016-10" db="EMBL/GenBank/DDBJ databases">
        <authorList>
            <person name="de Groot N.N."/>
        </authorList>
    </citation>
    <scope>NUCLEOTIDE SEQUENCE [LARGE SCALE GENOMIC DNA]</scope>
    <source>
        <strain evidence="6 7">ATCC 700224</strain>
    </source>
</reference>
<dbReference type="Gene3D" id="1.20.120.160">
    <property type="entry name" value="HPT domain"/>
    <property type="match status" value="1"/>
</dbReference>
<evidence type="ECO:0000259" key="5">
    <source>
        <dbReference type="PROSITE" id="PS50894"/>
    </source>
</evidence>
<dbReference type="GO" id="GO:0000160">
    <property type="term" value="P:phosphorelay signal transduction system"/>
    <property type="evidence" value="ECO:0007669"/>
    <property type="project" value="UniProtKB-KW"/>
</dbReference>
<dbReference type="RefSeq" id="WP_092785198.1">
    <property type="nucleotide sequence ID" value="NZ_FNAP01000005.1"/>
</dbReference>
<evidence type="ECO:0000256" key="3">
    <source>
        <dbReference type="PROSITE-ProRule" id="PRU00169"/>
    </source>
</evidence>
<dbReference type="SUPFAM" id="SSF52172">
    <property type="entry name" value="CheY-like"/>
    <property type="match status" value="1"/>
</dbReference>
<comment type="caution">
    <text evidence="3">Lacks conserved residue(s) required for the propagation of feature annotation.</text>
</comment>
<name>A0A1G7BS52_9PROT</name>
<organism evidence="6 7">
    <name type="scientific">Rhodospira trueperi</name>
    <dbReference type="NCBI Taxonomy" id="69960"/>
    <lineage>
        <taxon>Bacteria</taxon>
        <taxon>Pseudomonadati</taxon>
        <taxon>Pseudomonadota</taxon>
        <taxon>Alphaproteobacteria</taxon>
        <taxon>Rhodospirillales</taxon>
        <taxon>Rhodospirillaceae</taxon>
        <taxon>Rhodospira</taxon>
    </lineage>
</organism>
<accession>A0A1G7BS52</accession>
<dbReference type="GO" id="GO:0004672">
    <property type="term" value="F:protein kinase activity"/>
    <property type="evidence" value="ECO:0007669"/>
    <property type="project" value="UniProtKB-ARBA"/>
</dbReference>
<dbReference type="SUPFAM" id="SSF47226">
    <property type="entry name" value="Histidine-containing phosphotransfer domain, HPT domain"/>
    <property type="match status" value="1"/>
</dbReference>
<dbReference type="InterPro" id="IPR011006">
    <property type="entry name" value="CheY-like_superfamily"/>
</dbReference>
<dbReference type="InterPro" id="IPR001789">
    <property type="entry name" value="Sig_transdc_resp-reg_receiver"/>
</dbReference>
<dbReference type="EMBL" id="FNAP01000005">
    <property type="protein sequence ID" value="SDE29971.1"/>
    <property type="molecule type" value="Genomic_DNA"/>
</dbReference>
<dbReference type="AlphaFoldDB" id="A0A1G7BS52"/>